<dbReference type="CDD" id="cd01647">
    <property type="entry name" value="RT_LTR"/>
    <property type="match status" value="1"/>
</dbReference>
<dbReference type="InterPro" id="IPR000477">
    <property type="entry name" value="RT_dom"/>
</dbReference>
<dbReference type="InterPro" id="IPR005162">
    <property type="entry name" value="Retrotrans_gag_dom"/>
</dbReference>
<evidence type="ECO:0000256" key="6">
    <source>
        <dbReference type="ARBA" id="ARBA00022918"/>
    </source>
</evidence>
<dbReference type="Proteomes" id="UP000235220">
    <property type="component" value="Chromosome 6"/>
</dbReference>
<dbReference type="PANTHER" id="PTHR37984:SF5">
    <property type="entry name" value="PROTEIN NYNRIN-LIKE"/>
    <property type="match status" value="1"/>
</dbReference>
<evidence type="ECO:0000259" key="7">
    <source>
        <dbReference type="Pfam" id="PF00078"/>
    </source>
</evidence>
<keyword evidence="2" id="KW-0548">Nucleotidyltransferase</keyword>
<dbReference type="InterPro" id="IPR043502">
    <property type="entry name" value="DNA/RNA_pol_sf"/>
</dbReference>
<dbReference type="InParanoid" id="A0A6P9EH38"/>
<reference evidence="11" key="1">
    <citation type="submission" date="2025-08" db="UniProtKB">
        <authorList>
            <consortium name="RefSeq"/>
        </authorList>
    </citation>
    <scope>IDENTIFICATION</scope>
    <source>
        <tissue evidence="11">Leaves</tissue>
    </source>
</reference>
<dbReference type="OrthoDB" id="1306278at2759"/>
<evidence type="ECO:0000313" key="11">
    <source>
        <dbReference type="RefSeq" id="XP_035546666.1"/>
    </source>
</evidence>
<evidence type="ECO:0000256" key="2">
    <source>
        <dbReference type="ARBA" id="ARBA00022695"/>
    </source>
</evidence>
<accession>A0A6P9EH38</accession>
<dbReference type="PANTHER" id="PTHR37984">
    <property type="entry name" value="PROTEIN CBG26694"/>
    <property type="match status" value="1"/>
</dbReference>
<dbReference type="Gene3D" id="3.10.20.370">
    <property type="match status" value="1"/>
</dbReference>
<dbReference type="GO" id="GO:0016787">
    <property type="term" value="F:hydrolase activity"/>
    <property type="evidence" value="ECO:0007669"/>
    <property type="project" value="UniProtKB-KW"/>
</dbReference>
<dbReference type="RefSeq" id="XP_035546666.1">
    <property type="nucleotide sequence ID" value="XM_035690773.1"/>
</dbReference>
<protein>
    <submittedName>
        <fullName evidence="11">Uncharacterized protein LOC118348677</fullName>
    </submittedName>
</protein>
<sequence length="722" mass="81393">MASYHMEGDALVWFQNVVGGGLCHDWEAFSRALMLRFGPTAYDDPMEALTRLKQTSTVASYMNQFEVLANRLRGLSDVHKLSCFLRGLKDEIRIPVRMLYPVNLNAAYGLAKMQEECLPKTYGGAKPISSKQMNEKRLKGLCFNCDEKWNPLHTCKTPRIYLLDVNEELCEEEKELPVVEKEEKLVMETPANSKDELETSLTAIAGTPTVRVANGQGLSSEGIYKIAQLKVQGNLLNPPLPLLDLAECDIVLGVQWLESLGPITWDFSKFLMTSMLEGKTIEFKGLKLNPSVVEDGQNLLKGTLAKGKGILLQIVGEGKVEQNSEVLEEQFSELLEEFKEVFNEPQGLPPPRAHDHQIVLKEGTQPLTNRPYRYPYYQKTEIEKIMAEFLTSGVIRPSSIPFSSPVLLVRKADGSWQLCVDYRALNKETVKAKFHIPVIDELLDELFGSVIFSKLDLQSGYHLVRVVPSDIPKTAFRTHEGHYEFLVMHFGLTNAPATFQCWSEEASKAFAALKLVVSHPPVLKLPDFSKPFVIECNASGKGIEAVLMQSGQPIYFLSQALKGKALSLSTYGKEFLALVTVMQKLRLYLWGQPFIIKTDQQALKFLLKQRVGTETQQKWIKKLMGYNFFIEYKKGKENVVTDALSRKEEGIGLCAQISFPTADWVGELRQSYQKSDAYSVLMGNLLNHQGDYTSAGNHFEEGKDPYSTRFPFQIEDTPIYSY</sequence>
<keyword evidence="4" id="KW-0255">Endonuclease</keyword>
<gene>
    <name evidence="11" type="primary">LOC118348677</name>
</gene>
<keyword evidence="10" id="KW-1185">Reference proteome</keyword>
<dbReference type="AlphaFoldDB" id="A0A6P9EH38"/>
<dbReference type="InterPro" id="IPR041373">
    <property type="entry name" value="RT_RNaseH"/>
</dbReference>
<proteinExistence type="predicted"/>
<keyword evidence="6" id="KW-0695">RNA-directed DNA polymerase</keyword>
<feature type="domain" description="Reverse transcriptase RNase H-like" evidence="9">
    <location>
        <begin position="527"/>
        <end position="626"/>
    </location>
</feature>
<keyword evidence="1" id="KW-0808">Transferase</keyword>
<evidence type="ECO:0000256" key="1">
    <source>
        <dbReference type="ARBA" id="ARBA00022679"/>
    </source>
</evidence>
<dbReference type="Pfam" id="PF03732">
    <property type="entry name" value="Retrotrans_gag"/>
    <property type="match status" value="1"/>
</dbReference>
<dbReference type="KEGG" id="jre:118348677"/>
<feature type="domain" description="Reverse transcriptase" evidence="7">
    <location>
        <begin position="409"/>
        <end position="510"/>
    </location>
</feature>
<evidence type="ECO:0000256" key="3">
    <source>
        <dbReference type="ARBA" id="ARBA00022722"/>
    </source>
</evidence>
<evidence type="ECO:0000256" key="4">
    <source>
        <dbReference type="ARBA" id="ARBA00022759"/>
    </source>
</evidence>
<dbReference type="SUPFAM" id="SSF56672">
    <property type="entry name" value="DNA/RNA polymerases"/>
    <property type="match status" value="1"/>
</dbReference>
<dbReference type="GO" id="GO:0004519">
    <property type="term" value="F:endonuclease activity"/>
    <property type="evidence" value="ECO:0007669"/>
    <property type="project" value="UniProtKB-KW"/>
</dbReference>
<dbReference type="Pfam" id="PF17917">
    <property type="entry name" value="RT_RNaseH"/>
    <property type="match status" value="1"/>
</dbReference>
<evidence type="ECO:0000256" key="5">
    <source>
        <dbReference type="ARBA" id="ARBA00022801"/>
    </source>
</evidence>
<dbReference type="GO" id="GO:0003964">
    <property type="term" value="F:RNA-directed DNA polymerase activity"/>
    <property type="evidence" value="ECO:0007669"/>
    <property type="project" value="UniProtKB-KW"/>
</dbReference>
<dbReference type="Gene3D" id="3.10.10.10">
    <property type="entry name" value="HIV Type 1 Reverse Transcriptase, subunit A, domain 1"/>
    <property type="match status" value="1"/>
</dbReference>
<keyword evidence="5" id="KW-0378">Hydrolase</keyword>
<dbReference type="InterPro" id="IPR050951">
    <property type="entry name" value="Retrovirus_Pol_polyprotein"/>
</dbReference>
<dbReference type="CDD" id="cd09274">
    <property type="entry name" value="RNase_HI_RT_Ty3"/>
    <property type="match status" value="1"/>
</dbReference>
<dbReference type="Gene3D" id="3.30.70.270">
    <property type="match status" value="1"/>
</dbReference>
<keyword evidence="3" id="KW-0540">Nuclease</keyword>
<evidence type="ECO:0000259" key="9">
    <source>
        <dbReference type="Pfam" id="PF17917"/>
    </source>
</evidence>
<evidence type="ECO:0000313" key="10">
    <source>
        <dbReference type="Proteomes" id="UP000235220"/>
    </source>
</evidence>
<name>A0A6P9EH38_JUGRE</name>
<dbReference type="InterPro" id="IPR043128">
    <property type="entry name" value="Rev_trsase/Diguanyl_cyclase"/>
</dbReference>
<organism evidence="10 11">
    <name type="scientific">Juglans regia</name>
    <name type="common">English walnut</name>
    <dbReference type="NCBI Taxonomy" id="51240"/>
    <lineage>
        <taxon>Eukaryota</taxon>
        <taxon>Viridiplantae</taxon>
        <taxon>Streptophyta</taxon>
        <taxon>Embryophyta</taxon>
        <taxon>Tracheophyta</taxon>
        <taxon>Spermatophyta</taxon>
        <taxon>Magnoliopsida</taxon>
        <taxon>eudicotyledons</taxon>
        <taxon>Gunneridae</taxon>
        <taxon>Pentapetalae</taxon>
        <taxon>rosids</taxon>
        <taxon>fabids</taxon>
        <taxon>Fagales</taxon>
        <taxon>Juglandaceae</taxon>
        <taxon>Juglans</taxon>
    </lineage>
</organism>
<feature type="domain" description="Retrotransposon gag" evidence="8">
    <location>
        <begin position="1"/>
        <end position="90"/>
    </location>
</feature>
<dbReference type="Pfam" id="PF00078">
    <property type="entry name" value="RVT_1"/>
    <property type="match status" value="1"/>
</dbReference>
<evidence type="ECO:0000259" key="8">
    <source>
        <dbReference type="Pfam" id="PF03732"/>
    </source>
</evidence>
<dbReference type="GeneID" id="118348677"/>